<dbReference type="AlphaFoldDB" id="A0AAV9RE09"/>
<dbReference type="EMBL" id="JAHHUM010002030">
    <property type="protein sequence ID" value="KAK5607215.1"/>
    <property type="molecule type" value="Genomic_DNA"/>
</dbReference>
<comment type="caution">
    <text evidence="2">The sequence shown here is derived from an EMBL/GenBank/DDBJ whole genome shotgun (WGS) entry which is preliminary data.</text>
</comment>
<accession>A0AAV9RE09</accession>
<organism evidence="2 3">
    <name type="scientific">Crenichthys baileyi</name>
    <name type="common">White River springfish</name>
    <dbReference type="NCBI Taxonomy" id="28760"/>
    <lineage>
        <taxon>Eukaryota</taxon>
        <taxon>Metazoa</taxon>
        <taxon>Chordata</taxon>
        <taxon>Craniata</taxon>
        <taxon>Vertebrata</taxon>
        <taxon>Euteleostomi</taxon>
        <taxon>Actinopterygii</taxon>
        <taxon>Neopterygii</taxon>
        <taxon>Teleostei</taxon>
        <taxon>Neoteleostei</taxon>
        <taxon>Acanthomorphata</taxon>
        <taxon>Ovalentaria</taxon>
        <taxon>Atherinomorphae</taxon>
        <taxon>Cyprinodontiformes</taxon>
        <taxon>Goodeidae</taxon>
        <taxon>Crenichthys</taxon>
    </lineage>
</organism>
<evidence type="ECO:0000313" key="2">
    <source>
        <dbReference type="EMBL" id="KAK5607215.1"/>
    </source>
</evidence>
<reference evidence="2 3" key="1">
    <citation type="submission" date="2021-06" db="EMBL/GenBank/DDBJ databases">
        <authorList>
            <person name="Palmer J.M."/>
        </authorList>
    </citation>
    <scope>NUCLEOTIDE SEQUENCE [LARGE SCALE GENOMIC DNA]</scope>
    <source>
        <strain evidence="2 3">MEX-2019</strain>
        <tissue evidence="2">Muscle</tissue>
    </source>
</reference>
<gene>
    <name evidence="2" type="ORF">CRENBAI_004601</name>
</gene>
<protein>
    <submittedName>
        <fullName evidence="2">Uncharacterized protein</fullName>
    </submittedName>
</protein>
<keyword evidence="3" id="KW-1185">Reference proteome</keyword>
<feature type="region of interest" description="Disordered" evidence="1">
    <location>
        <begin position="102"/>
        <end position="129"/>
    </location>
</feature>
<feature type="compositionally biased region" description="Polar residues" evidence="1">
    <location>
        <begin position="1"/>
        <end position="18"/>
    </location>
</feature>
<name>A0AAV9RE09_9TELE</name>
<evidence type="ECO:0000313" key="3">
    <source>
        <dbReference type="Proteomes" id="UP001311232"/>
    </source>
</evidence>
<feature type="region of interest" description="Disordered" evidence="1">
    <location>
        <begin position="1"/>
        <end position="30"/>
    </location>
</feature>
<proteinExistence type="predicted"/>
<evidence type="ECO:0000256" key="1">
    <source>
        <dbReference type="SAM" id="MobiDB-lite"/>
    </source>
</evidence>
<dbReference type="Proteomes" id="UP001311232">
    <property type="component" value="Unassembled WGS sequence"/>
</dbReference>
<sequence length="306" mass="33656">MLHCASSVNADTMLSPSSDSRRPEPIPENIGNICKQTNANSLEEFAQNLAKNIFQSSLMQMETLEPEVSQPNQTPKMLAEELATTIIEIALKEVCIPQYTEGLTSDDQKNSNEEAQIGPSVDKSGEEQDLLDKEMGSVRELQTHRNHQSSYPPLYQSGLPAVGSLDYPDAPPTTPLIPELERSRHSFARKLKGGLAKVFLPSPPPPTPKEKEEGDVTSDPQVELMEHLMHSLSTNDLARDHLEAHGAAVEVFAEVLSCDILNWVLSVKKEKQISDESDLQLLAHQLAETIITSSLEKAKCGPISEE</sequence>